<dbReference type="EMBL" id="LR796520">
    <property type="protein sequence ID" value="CAB4149428.1"/>
    <property type="molecule type" value="Genomic_DNA"/>
</dbReference>
<sequence length="159" mass="17189">MSAFDPQAFLDAQTNEANEKRPTIPAENPADANGLFTAVIGEIKTDSGTISKGDNAGNPWISMIIPLKLQIPAAIQALGLPAEFQVTDRVFLDLTPQGGLDNSKGKNRGQRTYREATGMNKPGETFAWRMLTGKIVKVKIAHELYNGNIVEKVAQILPA</sequence>
<name>A0A6J5RWN7_9CAUD</name>
<organism evidence="4">
    <name type="scientific">uncultured Caudovirales phage</name>
    <dbReference type="NCBI Taxonomy" id="2100421"/>
    <lineage>
        <taxon>Viruses</taxon>
        <taxon>Duplodnaviria</taxon>
        <taxon>Heunggongvirae</taxon>
        <taxon>Uroviricota</taxon>
        <taxon>Caudoviricetes</taxon>
        <taxon>Peduoviridae</taxon>
        <taxon>Maltschvirus</taxon>
        <taxon>Maltschvirus maltsch</taxon>
    </lineage>
</organism>
<dbReference type="EMBL" id="LR797378">
    <property type="protein sequence ID" value="CAB4211653.1"/>
    <property type="molecule type" value="Genomic_DNA"/>
</dbReference>
<reference evidence="4" key="1">
    <citation type="submission" date="2020-05" db="EMBL/GenBank/DDBJ databases">
        <authorList>
            <person name="Chiriac C."/>
            <person name="Salcher M."/>
            <person name="Ghai R."/>
            <person name="Kavagutti S V."/>
        </authorList>
    </citation>
    <scope>NUCLEOTIDE SEQUENCE</scope>
</reference>
<gene>
    <name evidence="3" type="ORF">UFOVP1079_41</name>
    <name evidence="4" type="ORF">UFOVP1320_45</name>
    <name evidence="5" type="ORF">UFOVP1431_10</name>
    <name evidence="6" type="ORF">UFOVP1527_11</name>
    <name evidence="1" type="ORF">UFOVP548_3</name>
    <name evidence="2" type="ORF">UFOVP904_3</name>
</gene>
<evidence type="ECO:0000313" key="2">
    <source>
        <dbReference type="EMBL" id="CAB4169786.1"/>
    </source>
</evidence>
<evidence type="ECO:0000313" key="6">
    <source>
        <dbReference type="EMBL" id="CAB5227159.1"/>
    </source>
</evidence>
<dbReference type="EMBL" id="LR796851">
    <property type="protein sequence ID" value="CAB4169786.1"/>
    <property type="molecule type" value="Genomic_DNA"/>
</dbReference>
<dbReference type="EMBL" id="LR797269">
    <property type="protein sequence ID" value="CAB4198011.1"/>
    <property type="molecule type" value="Genomic_DNA"/>
</dbReference>
<evidence type="ECO:0000313" key="4">
    <source>
        <dbReference type="EMBL" id="CAB4198011.1"/>
    </source>
</evidence>
<evidence type="ECO:0000313" key="5">
    <source>
        <dbReference type="EMBL" id="CAB4211653.1"/>
    </source>
</evidence>
<evidence type="ECO:0000313" key="3">
    <source>
        <dbReference type="EMBL" id="CAB4182819.1"/>
    </source>
</evidence>
<dbReference type="EMBL" id="LR798373">
    <property type="protein sequence ID" value="CAB5227159.1"/>
    <property type="molecule type" value="Genomic_DNA"/>
</dbReference>
<accession>A0A6J5RWN7</accession>
<dbReference type="EMBL" id="LR797037">
    <property type="protein sequence ID" value="CAB4182819.1"/>
    <property type="molecule type" value="Genomic_DNA"/>
</dbReference>
<evidence type="ECO:0000313" key="1">
    <source>
        <dbReference type="EMBL" id="CAB4149428.1"/>
    </source>
</evidence>
<proteinExistence type="predicted"/>
<protein>
    <submittedName>
        <fullName evidence="4">Uncharacterized protein</fullName>
    </submittedName>
</protein>